<dbReference type="Proteomes" id="UP000316213">
    <property type="component" value="Unassembled WGS sequence"/>
</dbReference>
<dbReference type="EMBL" id="SJPM01000015">
    <property type="protein sequence ID" value="TWT91399.1"/>
    <property type="molecule type" value="Genomic_DNA"/>
</dbReference>
<feature type="region of interest" description="Disordered" evidence="2">
    <location>
        <begin position="77"/>
        <end position="120"/>
    </location>
</feature>
<name>A0A5C5ZVR0_9BACT</name>
<gene>
    <name evidence="4" type="ORF">Pla100_52490</name>
    <name evidence="5" type="ORF">Pla100_52980</name>
</gene>
<dbReference type="InterPro" id="IPR054612">
    <property type="entry name" value="Phage_capsid-like_C"/>
</dbReference>
<dbReference type="InterPro" id="IPR024455">
    <property type="entry name" value="Phage_capsid"/>
</dbReference>
<dbReference type="EMBL" id="SJPM01000015">
    <property type="protein sequence ID" value="TWT91448.1"/>
    <property type="molecule type" value="Genomic_DNA"/>
</dbReference>
<evidence type="ECO:0000313" key="4">
    <source>
        <dbReference type="EMBL" id="TWT91399.1"/>
    </source>
</evidence>
<evidence type="ECO:0000259" key="3">
    <source>
        <dbReference type="Pfam" id="PF05065"/>
    </source>
</evidence>
<evidence type="ECO:0000313" key="6">
    <source>
        <dbReference type="Proteomes" id="UP000316213"/>
    </source>
</evidence>
<evidence type="ECO:0000313" key="5">
    <source>
        <dbReference type="EMBL" id="TWT91448.1"/>
    </source>
</evidence>
<protein>
    <submittedName>
        <fullName evidence="4">Phage capsid family protein</fullName>
    </submittedName>
</protein>
<evidence type="ECO:0000256" key="1">
    <source>
        <dbReference type="ARBA" id="ARBA00004328"/>
    </source>
</evidence>
<feature type="compositionally biased region" description="Low complexity" evidence="2">
    <location>
        <begin position="91"/>
        <end position="101"/>
    </location>
</feature>
<feature type="region of interest" description="Disordered" evidence="2">
    <location>
        <begin position="20"/>
        <end position="44"/>
    </location>
</feature>
<dbReference type="NCBIfam" id="TIGR01554">
    <property type="entry name" value="major_cap_HK97"/>
    <property type="match status" value="1"/>
</dbReference>
<keyword evidence="6" id="KW-1185">Reference proteome</keyword>
<dbReference type="AlphaFoldDB" id="A0A5C5ZVR0"/>
<dbReference type="RefSeq" id="WP_197168216.1">
    <property type="nucleotide sequence ID" value="NZ_SJPM01000015.1"/>
</dbReference>
<sequence length="501" mass="54988">MPKLQELRERREKIRTEIEKTRQTVAERRDNKEHAGPILTNEERTAFDKMKADYLSVNEEVKAEEGAVDIDDFLTQTAEHEQRSRRGPGGRLDPLGDDPLPGGDGASYGDALGTSDRSTLREHARRELRQTLAMQAWALSANCADRITDEHRQAVHETRTQMGVDFEIAGLPEHQLRELRTRVRGYAKERRIDEASRLLPSLVRESRAVAAVAGAADMANLAPEVASVAMERALITIGGIVNAADVMVTATGNKMTWPTADDTSNEGKQIDEVTAQSPDGTKPTIGAFSVSSFEFSSDFIRLGNQTLRDSPTAFVAAVSAMIGERLGRAINRKATSGAGTTTLRGLELGAVVGFEMPDAVTFAHAGLLKLKHSVDGAYRSVASWMMNDEILVEIMLLTDDNGRPLYVEANDGRLPTLLNRPVEINNHMAAHGTSEPNRARIIFGDLMKYKLRLVGNVRTQVYREKFAEYDQTGYDGKRGADGGVLNAGGDPIKSMLFPEEE</sequence>
<evidence type="ECO:0000256" key="2">
    <source>
        <dbReference type="SAM" id="MobiDB-lite"/>
    </source>
</evidence>
<comment type="subcellular location">
    <subcellularLocation>
        <location evidence="1">Virion</location>
    </subcellularLocation>
</comment>
<proteinExistence type="predicted"/>
<reference evidence="4 6" key="1">
    <citation type="submission" date="2019-02" db="EMBL/GenBank/DDBJ databases">
        <title>Deep-cultivation of Planctomycetes and their phenomic and genomic characterization uncovers novel biology.</title>
        <authorList>
            <person name="Wiegand S."/>
            <person name="Jogler M."/>
            <person name="Boedeker C."/>
            <person name="Pinto D."/>
            <person name="Vollmers J."/>
            <person name="Rivas-Marin E."/>
            <person name="Kohn T."/>
            <person name="Peeters S.H."/>
            <person name="Heuer A."/>
            <person name="Rast P."/>
            <person name="Oberbeckmann S."/>
            <person name="Bunk B."/>
            <person name="Jeske O."/>
            <person name="Meyerdierks A."/>
            <person name="Storesund J.E."/>
            <person name="Kallscheuer N."/>
            <person name="Luecker S."/>
            <person name="Lage O.M."/>
            <person name="Pohl T."/>
            <person name="Merkel B.J."/>
            <person name="Hornburger P."/>
            <person name="Mueller R.-W."/>
            <person name="Bruemmer F."/>
            <person name="Labrenz M."/>
            <person name="Spormann A.M."/>
            <person name="Op Den Camp H."/>
            <person name="Overmann J."/>
            <person name="Amann R."/>
            <person name="Jetten M.S.M."/>
            <person name="Mascher T."/>
            <person name="Medema M.H."/>
            <person name="Devos D.P."/>
            <person name="Kaster A.-K."/>
            <person name="Ovreas L."/>
            <person name="Rohde M."/>
            <person name="Galperin M.Y."/>
            <person name="Jogler C."/>
        </authorList>
    </citation>
    <scope>NUCLEOTIDE SEQUENCE [LARGE SCALE GENOMIC DNA]</scope>
    <source>
        <strain evidence="4 6">Pla100</strain>
    </source>
</reference>
<feature type="domain" description="Phage capsid-like C-terminal" evidence="3">
    <location>
        <begin position="239"/>
        <end position="487"/>
    </location>
</feature>
<comment type="caution">
    <text evidence="4">The sequence shown here is derived from an EMBL/GenBank/DDBJ whole genome shotgun (WGS) entry which is preliminary data.</text>
</comment>
<dbReference type="SUPFAM" id="SSF56563">
    <property type="entry name" value="Major capsid protein gp5"/>
    <property type="match status" value="1"/>
</dbReference>
<accession>A0A5C5ZVR0</accession>
<organism evidence="4 6">
    <name type="scientific">Neorhodopirellula pilleata</name>
    <dbReference type="NCBI Taxonomy" id="2714738"/>
    <lineage>
        <taxon>Bacteria</taxon>
        <taxon>Pseudomonadati</taxon>
        <taxon>Planctomycetota</taxon>
        <taxon>Planctomycetia</taxon>
        <taxon>Pirellulales</taxon>
        <taxon>Pirellulaceae</taxon>
        <taxon>Neorhodopirellula</taxon>
    </lineage>
</organism>
<dbReference type="Pfam" id="PF05065">
    <property type="entry name" value="Phage_capsid"/>
    <property type="match status" value="1"/>
</dbReference>